<reference evidence="2" key="2">
    <citation type="journal article" date="2024" name="Plant">
        <title>Genomic evolution and insights into agronomic trait innovations of Sesamum species.</title>
        <authorList>
            <person name="Miao H."/>
            <person name="Wang L."/>
            <person name="Qu L."/>
            <person name="Liu H."/>
            <person name="Sun Y."/>
            <person name="Le M."/>
            <person name="Wang Q."/>
            <person name="Wei S."/>
            <person name="Zheng Y."/>
            <person name="Lin W."/>
            <person name="Duan Y."/>
            <person name="Cao H."/>
            <person name="Xiong S."/>
            <person name="Wang X."/>
            <person name="Wei L."/>
            <person name="Li C."/>
            <person name="Ma Q."/>
            <person name="Ju M."/>
            <person name="Zhao R."/>
            <person name="Li G."/>
            <person name="Mu C."/>
            <person name="Tian Q."/>
            <person name="Mei H."/>
            <person name="Zhang T."/>
            <person name="Gao T."/>
            <person name="Zhang H."/>
        </authorList>
    </citation>
    <scope>NUCLEOTIDE SEQUENCE</scope>
    <source>
        <strain evidence="2">G02</strain>
    </source>
</reference>
<dbReference type="EMBL" id="JACGWJ010000022">
    <property type="protein sequence ID" value="KAL0329077.1"/>
    <property type="molecule type" value="Genomic_DNA"/>
</dbReference>
<dbReference type="InterPro" id="IPR000477">
    <property type="entry name" value="RT_dom"/>
</dbReference>
<dbReference type="Pfam" id="PF00078">
    <property type="entry name" value="RVT_1"/>
    <property type="match status" value="1"/>
</dbReference>
<proteinExistence type="predicted"/>
<dbReference type="Gene3D" id="3.30.70.270">
    <property type="match status" value="1"/>
</dbReference>
<dbReference type="InterPro" id="IPR043128">
    <property type="entry name" value="Rev_trsase/Diguanyl_cyclase"/>
</dbReference>
<dbReference type="AlphaFoldDB" id="A0AAW2MCR7"/>
<dbReference type="PANTHER" id="PTHR24559:SF431">
    <property type="entry name" value="RNA-DIRECTED DNA POLYMERASE HOMOLOG"/>
    <property type="match status" value="1"/>
</dbReference>
<dbReference type="CDD" id="cd01647">
    <property type="entry name" value="RT_LTR"/>
    <property type="match status" value="1"/>
</dbReference>
<reference evidence="2" key="1">
    <citation type="submission" date="2020-06" db="EMBL/GenBank/DDBJ databases">
        <authorList>
            <person name="Li T."/>
            <person name="Hu X."/>
            <person name="Zhang T."/>
            <person name="Song X."/>
            <person name="Zhang H."/>
            <person name="Dai N."/>
            <person name="Sheng W."/>
            <person name="Hou X."/>
            <person name="Wei L."/>
        </authorList>
    </citation>
    <scope>NUCLEOTIDE SEQUENCE</scope>
    <source>
        <strain evidence="2">G02</strain>
        <tissue evidence="2">Leaf</tissue>
    </source>
</reference>
<comment type="caution">
    <text evidence="2">The sequence shown here is derived from an EMBL/GenBank/DDBJ whole genome shotgun (WGS) entry which is preliminary data.</text>
</comment>
<dbReference type="SUPFAM" id="SSF56672">
    <property type="entry name" value="DNA/RNA polymerases"/>
    <property type="match status" value="1"/>
</dbReference>
<dbReference type="Gene3D" id="3.10.10.10">
    <property type="entry name" value="HIV Type 1 Reverse Transcriptase, subunit A, domain 1"/>
    <property type="match status" value="1"/>
</dbReference>
<evidence type="ECO:0000313" key="2">
    <source>
        <dbReference type="EMBL" id="KAL0329077.1"/>
    </source>
</evidence>
<organism evidence="2">
    <name type="scientific">Sesamum radiatum</name>
    <name type="common">Black benniseed</name>
    <dbReference type="NCBI Taxonomy" id="300843"/>
    <lineage>
        <taxon>Eukaryota</taxon>
        <taxon>Viridiplantae</taxon>
        <taxon>Streptophyta</taxon>
        <taxon>Embryophyta</taxon>
        <taxon>Tracheophyta</taxon>
        <taxon>Spermatophyta</taxon>
        <taxon>Magnoliopsida</taxon>
        <taxon>eudicotyledons</taxon>
        <taxon>Gunneridae</taxon>
        <taxon>Pentapetalae</taxon>
        <taxon>asterids</taxon>
        <taxon>lamiids</taxon>
        <taxon>Lamiales</taxon>
        <taxon>Pedaliaceae</taxon>
        <taxon>Sesamum</taxon>
    </lineage>
</organism>
<dbReference type="InterPro" id="IPR053134">
    <property type="entry name" value="RNA-dir_DNA_polymerase"/>
</dbReference>
<name>A0AAW2MCR7_SESRA</name>
<evidence type="ECO:0000259" key="1">
    <source>
        <dbReference type="Pfam" id="PF00078"/>
    </source>
</evidence>
<gene>
    <name evidence="2" type="ORF">Sradi_4894400</name>
</gene>
<dbReference type="InterPro" id="IPR043502">
    <property type="entry name" value="DNA/RNA_pol_sf"/>
</dbReference>
<sequence>MERNKIIEEEVEKLLKAGYVAEVQYTEWLSNIVFVPKATRKWRMCTNFTDPNKAYPKDPYPLPRIDLLVDSTARCPLFNMMDAYQGYHQIFMAEKDRDKTSFLTENGIYCYNVMSFGLKNAGATYQRLVNKMFKDLIGKTMEVYVNDMLVKSKGEAEHLKHLHAAFEVIRRCGV</sequence>
<dbReference type="PANTHER" id="PTHR24559">
    <property type="entry name" value="TRANSPOSON TY3-I GAG-POL POLYPROTEIN"/>
    <property type="match status" value="1"/>
</dbReference>
<protein>
    <submittedName>
        <fullName evidence="2">Retrovirus-related Pol polyprotein from transposon gypsy</fullName>
    </submittedName>
</protein>
<feature type="domain" description="Reverse transcriptase" evidence="1">
    <location>
        <begin position="35"/>
        <end position="173"/>
    </location>
</feature>
<accession>A0AAW2MCR7</accession>